<evidence type="ECO:0000256" key="1">
    <source>
        <dbReference type="ARBA" id="ARBA00023125"/>
    </source>
</evidence>
<keyword evidence="1" id="KW-0238">DNA-binding</keyword>
<gene>
    <name evidence="3" type="ORF">DL897_17685</name>
</gene>
<dbReference type="GO" id="GO:0005829">
    <property type="term" value="C:cytosol"/>
    <property type="evidence" value="ECO:0007669"/>
    <property type="project" value="TreeGrafter"/>
</dbReference>
<dbReference type="GO" id="GO:0003700">
    <property type="term" value="F:DNA-binding transcription factor activity"/>
    <property type="evidence" value="ECO:0007669"/>
    <property type="project" value="TreeGrafter"/>
</dbReference>
<proteinExistence type="predicted"/>
<dbReference type="PANTHER" id="PTHR46797">
    <property type="entry name" value="HTH-TYPE TRANSCRIPTIONAL REGULATOR"/>
    <property type="match status" value="1"/>
</dbReference>
<name>A0A364K0G6_9BACL</name>
<dbReference type="InterPro" id="IPR001387">
    <property type="entry name" value="Cro/C1-type_HTH"/>
</dbReference>
<organism evidence="3 4">
    <name type="scientific">Thermoflavimicrobium daqui</name>
    <dbReference type="NCBI Taxonomy" id="2137476"/>
    <lineage>
        <taxon>Bacteria</taxon>
        <taxon>Bacillati</taxon>
        <taxon>Bacillota</taxon>
        <taxon>Bacilli</taxon>
        <taxon>Bacillales</taxon>
        <taxon>Thermoactinomycetaceae</taxon>
        <taxon>Thermoflavimicrobium</taxon>
    </lineage>
</organism>
<dbReference type="Proteomes" id="UP000251213">
    <property type="component" value="Unassembled WGS sequence"/>
</dbReference>
<dbReference type="SUPFAM" id="SSF47413">
    <property type="entry name" value="lambda repressor-like DNA-binding domains"/>
    <property type="match status" value="1"/>
</dbReference>
<accession>A0A364K0G6</accession>
<dbReference type="SMART" id="SM00530">
    <property type="entry name" value="HTH_XRE"/>
    <property type="match status" value="1"/>
</dbReference>
<dbReference type="Pfam" id="PF13443">
    <property type="entry name" value="HTH_26"/>
    <property type="match status" value="1"/>
</dbReference>
<dbReference type="InterPro" id="IPR050807">
    <property type="entry name" value="TransReg_Diox_bact_type"/>
</dbReference>
<sequence length="83" mass="9171">MAISEKVALRIKILCDSKGITINKLAKLSGLTQSTLNSIVNGESKNPRLLTLEKICYGLGITLQEFLDSPEFNDQKQGDDPYE</sequence>
<dbReference type="PANTHER" id="PTHR46797:SF1">
    <property type="entry name" value="METHYLPHOSPHONATE SYNTHASE"/>
    <property type="match status" value="1"/>
</dbReference>
<dbReference type="Gene3D" id="1.10.260.40">
    <property type="entry name" value="lambda repressor-like DNA-binding domains"/>
    <property type="match status" value="1"/>
</dbReference>
<evidence type="ECO:0000313" key="3">
    <source>
        <dbReference type="EMBL" id="RAL20830.1"/>
    </source>
</evidence>
<dbReference type="CDD" id="cd00093">
    <property type="entry name" value="HTH_XRE"/>
    <property type="match status" value="1"/>
</dbReference>
<reference evidence="3 4" key="1">
    <citation type="submission" date="2018-06" db="EMBL/GenBank/DDBJ databases">
        <title>Thermoflavimicrobium daqus sp. nov., a thermophilic microbe isolated from Moutai-flavour Daqu.</title>
        <authorList>
            <person name="Wang X."/>
            <person name="Zhou H."/>
        </authorList>
    </citation>
    <scope>NUCLEOTIDE SEQUENCE [LARGE SCALE GENOMIC DNA]</scope>
    <source>
        <strain evidence="3 4">FBKL4.011</strain>
    </source>
</reference>
<dbReference type="AlphaFoldDB" id="A0A364K0G6"/>
<keyword evidence="4" id="KW-1185">Reference proteome</keyword>
<dbReference type="GO" id="GO:0003677">
    <property type="term" value="F:DNA binding"/>
    <property type="evidence" value="ECO:0007669"/>
    <property type="project" value="UniProtKB-KW"/>
</dbReference>
<dbReference type="PROSITE" id="PS50943">
    <property type="entry name" value="HTH_CROC1"/>
    <property type="match status" value="1"/>
</dbReference>
<dbReference type="EMBL" id="QJKK01000024">
    <property type="protein sequence ID" value="RAL20830.1"/>
    <property type="molecule type" value="Genomic_DNA"/>
</dbReference>
<dbReference type="InterPro" id="IPR010982">
    <property type="entry name" value="Lambda_DNA-bd_dom_sf"/>
</dbReference>
<evidence type="ECO:0000259" key="2">
    <source>
        <dbReference type="PROSITE" id="PS50943"/>
    </source>
</evidence>
<dbReference type="OrthoDB" id="9781521at2"/>
<comment type="caution">
    <text evidence="3">The sequence shown here is derived from an EMBL/GenBank/DDBJ whole genome shotgun (WGS) entry which is preliminary data.</text>
</comment>
<feature type="domain" description="HTH cro/C1-type" evidence="2">
    <location>
        <begin position="11"/>
        <end position="66"/>
    </location>
</feature>
<reference evidence="3 4" key="2">
    <citation type="submission" date="2018-06" db="EMBL/GenBank/DDBJ databases">
        <authorList>
            <person name="Zhirakovskaya E."/>
        </authorList>
    </citation>
    <scope>NUCLEOTIDE SEQUENCE [LARGE SCALE GENOMIC DNA]</scope>
    <source>
        <strain evidence="3 4">FBKL4.011</strain>
    </source>
</reference>
<protein>
    <submittedName>
        <fullName evidence="3">XRE family transcriptional regulator</fullName>
    </submittedName>
</protein>
<evidence type="ECO:0000313" key="4">
    <source>
        <dbReference type="Proteomes" id="UP000251213"/>
    </source>
</evidence>
<dbReference type="RefSeq" id="WP_113660437.1">
    <property type="nucleotide sequence ID" value="NZ_KZ845686.1"/>
</dbReference>